<keyword evidence="4" id="KW-1185">Reference proteome</keyword>
<evidence type="ECO:0000313" key="3">
    <source>
        <dbReference type="EMBL" id="GMF56828.1"/>
    </source>
</evidence>
<reference evidence="3" key="1">
    <citation type="submission" date="2023-04" db="EMBL/GenBank/DDBJ databases">
        <title>Phytophthora fragariaefolia NBRC 109709.</title>
        <authorList>
            <person name="Ichikawa N."/>
            <person name="Sato H."/>
            <person name="Tonouchi N."/>
        </authorList>
    </citation>
    <scope>NUCLEOTIDE SEQUENCE</scope>
    <source>
        <strain evidence="3">NBRC 109709</strain>
    </source>
</reference>
<evidence type="ECO:0000259" key="2">
    <source>
        <dbReference type="Pfam" id="PF13843"/>
    </source>
</evidence>
<sequence>MEKEDITGDWEIQSGNDSLHDHDSTHPRDDGLSVDDLMLDLPLDCHAITADPPQPAQAQTTSEHPPVRPTSATLDDNAYLASIQDGLGLHLVMETKIKRAFEKDGFYGLFALFVTSALRRSIRGWTSEKLKAQGHQPLTDRELNAYIGLEIAMSIYPLNAIVDHWSTDRFLGQTAFMETMTRDRFQRIRGALQFHPPDPVTFAMVRDPLYRCRGLLQHFQKRFAETAVPVSTSSLDEISVRTKARSRARTFMPSKPKYGLRFYAIVGWRSLYVHSVWDNGSSNATRSTPAERYTQLFPSLRTPLYSTLSKPSINVDVKKATALWVAMAGHQPRTFRSPSGRRLLVSENVYTLHTYARAVEAFTDGEVRLLGTARMNLVDRFNKFALQPAVQRVATQERGSWELVAAVDPEENYKQNAAAHDKSKKRGRST</sequence>
<dbReference type="PANTHER" id="PTHR46599:SF3">
    <property type="entry name" value="PIGGYBAC TRANSPOSABLE ELEMENT-DERIVED PROTEIN 4"/>
    <property type="match status" value="1"/>
</dbReference>
<evidence type="ECO:0000313" key="4">
    <source>
        <dbReference type="Proteomes" id="UP001165121"/>
    </source>
</evidence>
<feature type="region of interest" description="Disordered" evidence="1">
    <location>
        <begin position="48"/>
        <end position="73"/>
    </location>
</feature>
<protein>
    <submittedName>
        <fullName evidence="3">Unnamed protein product</fullName>
    </submittedName>
</protein>
<accession>A0A9W6Y5X7</accession>
<feature type="compositionally biased region" description="Basic and acidic residues" evidence="1">
    <location>
        <begin position="18"/>
        <end position="31"/>
    </location>
</feature>
<dbReference type="Pfam" id="PF13843">
    <property type="entry name" value="DDE_Tnp_1_7"/>
    <property type="match status" value="1"/>
</dbReference>
<gene>
    <name evidence="3" type="ORF">Pfra01_002417100</name>
</gene>
<feature type="region of interest" description="Disordered" evidence="1">
    <location>
        <begin position="1"/>
        <end position="33"/>
    </location>
</feature>
<organism evidence="3 4">
    <name type="scientific">Phytophthora fragariaefolia</name>
    <dbReference type="NCBI Taxonomy" id="1490495"/>
    <lineage>
        <taxon>Eukaryota</taxon>
        <taxon>Sar</taxon>
        <taxon>Stramenopiles</taxon>
        <taxon>Oomycota</taxon>
        <taxon>Peronosporomycetes</taxon>
        <taxon>Peronosporales</taxon>
        <taxon>Peronosporaceae</taxon>
        <taxon>Phytophthora</taxon>
    </lineage>
</organism>
<feature type="domain" description="PiggyBac transposable element-derived protein" evidence="2">
    <location>
        <begin position="108"/>
        <end position="272"/>
    </location>
</feature>
<comment type="caution">
    <text evidence="3">The sequence shown here is derived from an EMBL/GenBank/DDBJ whole genome shotgun (WGS) entry which is preliminary data.</text>
</comment>
<dbReference type="EMBL" id="BSXT01004121">
    <property type="protein sequence ID" value="GMF56828.1"/>
    <property type="molecule type" value="Genomic_DNA"/>
</dbReference>
<name>A0A9W6Y5X7_9STRA</name>
<dbReference type="InterPro" id="IPR029526">
    <property type="entry name" value="PGBD"/>
</dbReference>
<dbReference type="Proteomes" id="UP001165121">
    <property type="component" value="Unassembled WGS sequence"/>
</dbReference>
<dbReference type="AlphaFoldDB" id="A0A9W6Y5X7"/>
<evidence type="ECO:0000256" key="1">
    <source>
        <dbReference type="SAM" id="MobiDB-lite"/>
    </source>
</evidence>
<dbReference type="PANTHER" id="PTHR46599">
    <property type="entry name" value="PIGGYBAC TRANSPOSABLE ELEMENT-DERIVED PROTEIN 4"/>
    <property type="match status" value="1"/>
</dbReference>
<proteinExistence type="predicted"/>
<dbReference type="OrthoDB" id="119168at2759"/>